<dbReference type="EMBL" id="CP024791">
    <property type="protein sequence ID" value="AUB43676.1"/>
    <property type="molecule type" value="Genomic_DNA"/>
</dbReference>
<accession>A0A2K8T7K1</accession>
<dbReference type="AlphaFoldDB" id="A0A2K8T7K1"/>
<organism evidence="1 2">
    <name type="scientific">Nostoc flagelliforme CCNUN1</name>
    <dbReference type="NCBI Taxonomy" id="2038116"/>
    <lineage>
        <taxon>Bacteria</taxon>
        <taxon>Bacillati</taxon>
        <taxon>Cyanobacteriota</taxon>
        <taxon>Cyanophyceae</taxon>
        <taxon>Nostocales</taxon>
        <taxon>Nostocaceae</taxon>
        <taxon>Nostoc</taxon>
    </lineage>
</organism>
<name>A0A2K8T7K1_9NOSO</name>
<reference evidence="1 2" key="1">
    <citation type="submission" date="2017-11" db="EMBL/GenBank/DDBJ databases">
        <title>Complete genome of a free-living desiccation-tolerant cyanobacterium and its photosynthetic adaptation to extreme terrestrial habitat.</title>
        <authorList>
            <person name="Shang J."/>
        </authorList>
    </citation>
    <scope>NUCLEOTIDE SEQUENCE [LARGE SCALE GENOMIC DNA]</scope>
    <source>
        <strain evidence="1 2">CCNUN1</strain>
        <plasmid evidence="2">pnfsy06</plasmid>
    </source>
</reference>
<evidence type="ECO:0000313" key="1">
    <source>
        <dbReference type="EMBL" id="AUB43676.1"/>
    </source>
</evidence>
<geneLocation type="plasmid" evidence="2">
    <name>pnfsy06</name>
</geneLocation>
<protein>
    <submittedName>
        <fullName evidence="1">Uncharacterized protein</fullName>
    </submittedName>
</protein>
<sequence>MFWQINSCRMQLLLKITPSTLNPYIEWGKLQQIQVDEVEK</sequence>
<proteinExistence type="predicted"/>
<evidence type="ECO:0000313" key="2">
    <source>
        <dbReference type="Proteomes" id="UP000232003"/>
    </source>
</evidence>
<gene>
    <name evidence="1" type="ORF">COO91_09860</name>
</gene>
<dbReference type="Proteomes" id="UP000232003">
    <property type="component" value="Plasmid pNFSY06"/>
</dbReference>
<dbReference type="KEGG" id="nfl:COO91_09860"/>
<keyword evidence="2" id="KW-1185">Reference proteome</keyword>
<keyword evidence="1" id="KW-0614">Plasmid</keyword>